<dbReference type="RefSeq" id="WP_161927933.1">
    <property type="nucleotide sequence ID" value="NZ_BJOU01000002.1"/>
</dbReference>
<dbReference type="GO" id="GO:0046872">
    <property type="term" value="F:metal ion binding"/>
    <property type="evidence" value="ECO:0007669"/>
    <property type="project" value="InterPro"/>
</dbReference>
<dbReference type="Gene3D" id="1.20.120.450">
    <property type="entry name" value="dinb family like domain"/>
    <property type="match status" value="1"/>
</dbReference>
<sequence length="270" mass="28377">MADPAVDAAAAVAALAQEWAALRELFGSLDDARFAAASVLPGWRNADILAHVIGTESLLAGRRVPEYDVAGRAHVHNPIGELNEKWIAQFASQDRVGLLAEFDAVIAERSAALATMTDADLAAETMTPAGPDTYGRFMRIRVFDCWIHELDVRDGLGLAPPTTAGPATVAVDEASASLPYVMAKRAGVPAGTTVLVELTGLVSRSIAVSVAERARLVPADQAEPDVALTVDTAQFFRLIGGRRDADPSAVAIAGDDALGRQIADHLAYTI</sequence>
<evidence type="ECO:0000313" key="3">
    <source>
        <dbReference type="EMBL" id="GED98526.1"/>
    </source>
</evidence>
<accession>A0A7I9V015</accession>
<organism evidence="3 4">
    <name type="scientific">Gordonia crocea</name>
    <dbReference type="NCBI Taxonomy" id="589162"/>
    <lineage>
        <taxon>Bacteria</taxon>
        <taxon>Bacillati</taxon>
        <taxon>Actinomycetota</taxon>
        <taxon>Actinomycetes</taxon>
        <taxon>Mycobacteriales</taxon>
        <taxon>Gordoniaceae</taxon>
        <taxon>Gordonia</taxon>
    </lineage>
</organism>
<reference evidence="4" key="1">
    <citation type="submission" date="2019-06" db="EMBL/GenBank/DDBJ databases">
        <title>Gordonia isolated from sludge of a wastewater treatment plant.</title>
        <authorList>
            <person name="Tamura T."/>
            <person name="Aoyama K."/>
            <person name="Kang Y."/>
            <person name="Saito S."/>
            <person name="Akiyama N."/>
            <person name="Yazawa K."/>
            <person name="Gonoi T."/>
            <person name="Mikami Y."/>
        </authorList>
    </citation>
    <scope>NUCLEOTIDE SEQUENCE [LARGE SCALE GENOMIC DNA]</scope>
    <source>
        <strain evidence="4">NBRC 107697</strain>
    </source>
</reference>
<feature type="domain" description="MDMPI C-terminal" evidence="1">
    <location>
        <begin position="169"/>
        <end position="258"/>
    </location>
</feature>
<evidence type="ECO:0000259" key="1">
    <source>
        <dbReference type="Pfam" id="PF07398"/>
    </source>
</evidence>
<gene>
    <name evidence="3" type="ORF">nbrc107697_25650</name>
</gene>
<dbReference type="AlphaFoldDB" id="A0A7I9V015"/>
<dbReference type="InterPro" id="IPR034660">
    <property type="entry name" value="DinB/YfiT-like"/>
</dbReference>
<dbReference type="EMBL" id="BJOU01000002">
    <property type="protein sequence ID" value="GED98526.1"/>
    <property type="molecule type" value="Genomic_DNA"/>
</dbReference>
<dbReference type="InterPro" id="IPR010872">
    <property type="entry name" value="MDMPI_C-term_domain"/>
</dbReference>
<evidence type="ECO:0000259" key="2">
    <source>
        <dbReference type="Pfam" id="PF11716"/>
    </source>
</evidence>
<proteinExistence type="predicted"/>
<protein>
    <recommendedName>
        <fullName evidence="5">Mycothiol-dependent maleylpyruvate isomerase metal-binding domain-containing protein</fullName>
    </recommendedName>
</protein>
<feature type="domain" description="Mycothiol-dependent maleylpyruvate isomerase metal-binding" evidence="2">
    <location>
        <begin position="15"/>
        <end position="153"/>
    </location>
</feature>
<dbReference type="Pfam" id="PF11716">
    <property type="entry name" value="MDMPI_N"/>
    <property type="match status" value="1"/>
</dbReference>
<dbReference type="Pfam" id="PF07398">
    <property type="entry name" value="MDMPI_C"/>
    <property type="match status" value="1"/>
</dbReference>
<keyword evidence="4" id="KW-1185">Reference proteome</keyword>
<dbReference type="NCBIfam" id="TIGR03083">
    <property type="entry name" value="maleylpyruvate isomerase family mycothiol-dependent enzyme"/>
    <property type="match status" value="1"/>
</dbReference>
<dbReference type="Proteomes" id="UP000444980">
    <property type="component" value="Unassembled WGS sequence"/>
</dbReference>
<dbReference type="InterPro" id="IPR017517">
    <property type="entry name" value="Maleyloyr_isom"/>
</dbReference>
<comment type="caution">
    <text evidence="3">The sequence shown here is derived from an EMBL/GenBank/DDBJ whole genome shotgun (WGS) entry which is preliminary data.</text>
</comment>
<evidence type="ECO:0000313" key="4">
    <source>
        <dbReference type="Proteomes" id="UP000444980"/>
    </source>
</evidence>
<dbReference type="SUPFAM" id="SSF109854">
    <property type="entry name" value="DinB/YfiT-like putative metalloenzymes"/>
    <property type="match status" value="1"/>
</dbReference>
<dbReference type="InterPro" id="IPR024344">
    <property type="entry name" value="MDMPI_metal-binding"/>
</dbReference>
<dbReference type="OrthoDB" id="154293at2"/>
<name>A0A7I9V015_9ACTN</name>
<evidence type="ECO:0008006" key="5">
    <source>
        <dbReference type="Google" id="ProtNLM"/>
    </source>
</evidence>